<reference evidence="2 3" key="1">
    <citation type="submission" date="2015-11" db="EMBL/GenBank/DDBJ databases">
        <authorList>
            <person name="Zhang Y."/>
            <person name="Guo Z."/>
        </authorList>
    </citation>
    <scope>NUCLEOTIDE SEQUENCE [LARGE SCALE GENOMIC DNA]</scope>
    <source>
        <strain evidence="2 3">KCTC 12086</strain>
    </source>
</reference>
<dbReference type="OrthoDB" id="9798081at2"/>
<sequence>MLLTTDRLLLREATLNDASFIYRLLNQESFKQNIADKHIKDLNDAVNYINTAFLTPYRLNTFSPYIVCLKNSQKNFAQIGVCGLYKRPALNYPDLGYAFLDEFTGYGFATEAAKEFIQYSSNALKLKHLCALTEPNNNPSINLLKKCGFKFKTQIKLNEEQGISNFYQLSFSQS</sequence>
<dbReference type="Proteomes" id="UP000061457">
    <property type="component" value="Chromosome II"/>
</dbReference>
<feature type="domain" description="N-acetyltransferase" evidence="1">
    <location>
        <begin position="7"/>
        <end position="150"/>
    </location>
</feature>
<dbReference type="InterPro" id="IPR000182">
    <property type="entry name" value="GNAT_dom"/>
</dbReference>
<evidence type="ECO:0000259" key="1">
    <source>
        <dbReference type="Pfam" id="PF13302"/>
    </source>
</evidence>
<keyword evidence="2" id="KW-0808">Transferase</keyword>
<evidence type="ECO:0000313" key="2">
    <source>
        <dbReference type="EMBL" id="ALO44604.1"/>
    </source>
</evidence>
<organism evidence="2 3">
    <name type="scientific">Pseudoalteromonas phenolica</name>
    <dbReference type="NCBI Taxonomy" id="161398"/>
    <lineage>
        <taxon>Bacteria</taxon>
        <taxon>Pseudomonadati</taxon>
        <taxon>Pseudomonadota</taxon>
        <taxon>Gammaproteobacteria</taxon>
        <taxon>Alteromonadales</taxon>
        <taxon>Pseudoalteromonadaceae</taxon>
        <taxon>Pseudoalteromonas</taxon>
    </lineage>
</organism>
<accession>A0A0S2K8C7</accession>
<dbReference type="STRING" id="161398.PP2015_4137"/>
<dbReference type="Pfam" id="PF13302">
    <property type="entry name" value="Acetyltransf_3"/>
    <property type="match status" value="1"/>
</dbReference>
<dbReference type="Gene3D" id="3.40.630.30">
    <property type="match status" value="1"/>
</dbReference>
<protein>
    <submittedName>
        <fullName evidence="2">Acetyltransferase</fullName>
    </submittedName>
</protein>
<dbReference type="PANTHER" id="PTHR43792:SF1">
    <property type="entry name" value="N-ACETYLTRANSFERASE DOMAIN-CONTAINING PROTEIN"/>
    <property type="match status" value="1"/>
</dbReference>
<name>A0A0S2K8C7_9GAMM</name>
<dbReference type="PANTHER" id="PTHR43792">
    <property type="entry name" value="GNAT FAMILY, PUTATIVE (AFU_ORTHOLOGUE AFUA_3G00765)-RELATED-RELATED"/>
    <property type="match status" value="1"/>
</dbReference>
<dbReference type="AlphaFoldDB" id="A0A0S2K8C7"/>
<gene>
    <name evidence="2" type="ORF">PP2015_4137</name>
</gene>
<dbReference type="SUPFAM" id="SSF55729">
    <property type="entry name" value="Acyl-CoA N-acyltransferases (Nat)"/>
    <property type="match status" value="1"/>
</dbReference>
<proteinExistence type="predicted"/>
<dbReference type="RefSeq" id="WP_058032448.1">
    <property type="nucleotide sequence ID" value="NZ_CP013188.1"/>
</dbReference>
<dbReference type="GO" id="GO:0016747">
    <property type="term" value="F:acyltransferase activity, transferring groups other than amino-acyl groups"/>
    <property type="evidence" value="ECO:0007669"/>
    <property type="project" value="InterPro"/>
</dbReference>
<keyword evidence="3" id="KW-1185">Reference proteome</keyword>
<dbReference type="InterPro" id="IPR051531">
    <property type="entry name" value="N-acetyltransferase"/>
</dbReference>
<dbReference type="PATRIC" id="fig|161398.10.peg.4243"/>
<dbReference type="KEGG" id="pphe:PP2015_4137"/>
<evidence type="ECO:0000313" key="3">
    <source>
        <dbReference type="Proteomes" id="UP000061457"/>
    </source>
</evidence>
<dbReference type="InterPro" id="IPR016181">
    <property type="entry name" value="Acyl_CoA_acyltransferase"/>
</dbReference>
<dbReference type="EMBL" id="CP013188">
    <property type="protein sequence ID" value="ALO44604.1"/>
    <property type="molecule type" value="Genomic_DNA"/>
</dbReference>